<name>A0A2W1JFV1_9CYAN</name>
<comment type="caution">
    <text evidence="2">The sequence shown here is derived from an EMBL/GenBank/DDBJ whole genome shotgun (WGS) entry which is preliminary data.</text>
</comment>
<keyword evidence="1" id="KW-0472">Membrane</keyword>
<dbReference type="EMBL" id="PQWO01000010">
    <property type="protein sequence ID" value="PZD72479.1"/>
    <property type="molecule type" value="Genomic_DNA"/>
</dbReference>
<feature type="transmembrane region" description="Helical" evidence="1">
    <location>
        <begin position="76"/>
        <end position="96"/>
    </location>
</feature>
<gene>
    <name evidence="2" type="ORF">C1752_03737</name>
</gene>
<dbReference type="PANTHER" id="PTHR36383">
    <property type="entry name" value="OS09G0529350 PROTEIN"/>
    <property type="match status" value="1"/>
</dbReference>
<sequence>MVAPTEELIASVPGPEADPILALQAAERQESIKAALFSAVAVAVTFSALTAFNQIVATAIPSLWMLQMQGLNWQGLGSGAIATLAGCVFGINYRYAVRTDRNPHLGSGVVMAFGTVRGLAQLDVGLMAQGVIWPFVVLAAESLFLFAIARLVLDLVLRLGWVKYSVLETNSD</sequence>
<dbReference type="RefSeq" id="WP_233501647.1">
    <property type="nucleotide sequence ID" value="NZ_CAWNWM010000010.1"/>
</dbReference>
<dbReference type="PANTHER" id="PTHR36383:SF1">
    <property type="entry name" value="PROTEIN, PUTATIVE-RELATED"/>
    <property type="match status" value="1"/>
</dbReference>
<evidence type="ECO:0000313" key="3">
    <source>
        <dbReference type="Proteomes" id="UP000248857"/>
    </source>
</evidence>
<keyword evidence="1" id="KW-0812">Transmembrane</keyword>
<keyword evidence="1" id="KW-1133">Transmembrane helix</keyword>
<dbReference type="Proteomes" id="UP000248857">
    <property type="component" value="Unassembled WGS sequence"/>
</dbReference>
<feature type="transmembrane region" description="Helical" evidence="1">
    <location>
        <begin position="132"/>
        <end position="153"/>
    </location>
</feature>
<accession>A0A2W1JFV1</accession>
<evidence type="ECO:0000256" key="1">
    <source>
        <dbReference type="SAM" id="Phobius"/>
    </source>
</evidence>
<protein>
    <submittedName>
        <fullName evidence="2">Uncharacterized protein</fullName>
    </submittedName>
</protein>
<evidence type="ECO:0000313" key="2">
    <source>
        <dbReference type="EMBL" id="PZD72479.1"/>
    </source>
</evidence>
<organism evidence="2 3">
    <name type="scientific">Acaryochloris thomasi RCC1774</name>
    <dbReference type="NCBI Taxonomy" id="1764569"/>
    <lineage>
        <taxon>Bacteria</taxon>
        <taxon>Bacillati</taxon>
        <taxon>Cyanobacteriota</taxon>
        <taxon>Cyanophyceae</taxon>
        <taxon>Acaryochloridales</taxon>
        <taxon>Acaryochloridaceae</taxon>
        <taxon>Acaryochloris</taxon>
        <taxon>Acaryochloris thomasi</taxon>
    </lineage>
</organism>
<dbReference type="AlphaFoldDB" id="A0A2W1JFV1"/>
<keyword evidence="3" id="KW-1185">Reference proteome</keyword>
<proteinExistence type="predicted"/>
<reference evidence="2 3" key="1">
    <citation type="journal article" date="2018" name="Sci. Rep.">
        <title>A novel species of the marine cyanobacterium Acaryochloris with a unique pigment content and lifestyle.</title>
        <authorList>
            <person name="Partensky F."/>
            <person name="Six C."/>
            <person name="Ratin M."/>
            <person name="Garczarek L."/>
            <person name="Vaulot D."/>
            <person name="Probert I."/>
            <person name="Calteau A."/>
            <person name="Gourvil P."/>
            <person name="Marie D."/>
            <person name="Grebert T."/>
            <person name="Bouchier C."/>
            <person name="Le Panse S."/>
            <person name="Gachenot M."/>
            <person name="Rodriguez F."/>
            <person name="Garrido J.L."/>
        </authorList>
    </citation>
    <scope>NUCLEOTIDE SEQUENCE [LARGE SCALE GENOMIC DNA]</scope>
    <source>
        <strain evidence="2 3">RCC1774</strain>
    </source>
</reference>
<feature type="transmembrane region" description="Helical" evidence="1">
    <location>
        <begin position="34"/>
        <end position="56"/>
    </location>
</feature>
<feature type="transmembrane region" description="Helical" evidence="1">
    <location>
        <begin position="103"/>
        <end position="120"/>
    </location>
</feature>